<evidence type="ECO:0000256" key="1">
    <source>
        <dbReference type="SAM" id="MobiDB-lite"/>
    </source>
</evidence>
<name>A0ABV9AZM6_9ACTN</name>
<dbReference type="SUPFAM" id="SSF52091">
    <property type="entry name" value="SpoIIaa-like"/>
    <property type="match status" value="1"/>
</dbReference>
<organism evidence="3 4">
    <name type="scientific">Streptomyces vulcanius</name>
    <dbReference type="NCBI Taxonomy" id="1441876"/>
    <lineage>
        <taxon>Bacteria</taxon>
        <taxon>Bacillati</taxon>
        <taxon>Actinomycetota</taxon>
        <taxon>Actinomycetes</taxon>
        <taxon>Kitasatosporales</taxon>
        <taxon>Streptomycetaceae</taxon>
        <taxon>Streptomyces</taxon>
    </lineage>
</organism>
<gene>
    <name evidence="3" type="ORF">ACFPIH_35705</name>
</gene>
<accession>A0ABV9AZM6</accession>
<reference evidence="4" key="1">
    <citation type="journal article" date="2019" name="Int. J. Syst. Evol. Microbiol.">
        <title>The Global Catalogue of Microorganisms (GCM) 10K type strain sequencing project: providing services to taxonomists for standard genome sequencing and annotation.</title>
        <authorList>
            <consortium name="The Broad Institute Genomics Platform"/>
            <consortium name="The Broad Institute Genome Sequencing Center for Infectious Disease"/>
            <person name="Wu L."/>
            <person name="Ma J."/>
        </authorList>
    </citation>
    <scope>NUCLEOTIDE SEQUENCE [LARGE SCALE GENOMIC DNA]</scope>
    <source>
        <strain evidence="4">CGMCC 4.7177</strain>
    </source>
</reference>
<keyword evidence="4" id="KW-1185">Reference proteome</keyword>
<evidence type="ECO:0000259" key="2">
    <source>
        <dbReference type="PROSITE" id="PS50801"/>
    </source>
</evidence>
<feature type="region of interest" description="Disordered" evidence="1">
    <location>
        <begin position="169"/>
        <end position="188"/>
    </location>
</feature>
<comment type="caution">
    <text evidence="3">The sequence shown here is derived from an EMBL/GenBank/DDBJ whole genome shotgun (WGS) entry which is preliminary data.</text>
</comment>
<dbReference type="CDD" id="cd07043">
    <property type="entry name" value="STAS_anti-anti-sigma_factors"/>
    <property type="match status" value="1"/>
</dbReference>
<dbReference type="Gene3D" id="3.30.750.24">
    <property type="entry name" value="STAS domain"/>
    <property type="match status" value="1"/>
</dbReference>
<protein>
    <submittedName>
        <fullName evidence="3">STAS domain-containing protein</fullName>
    </submittedName>
</protein>
<proteinExistence type="predicted"/>
<evidence type="ECO:0000313" key="4">
    <source>
        <dbReference type="Proteomes" id="UP001595839"/>
    </source>
</evidence>
<dbReference type="PROSITE" id="PS50801">
    <property type="entry name" value="STAS"/>
    <property type="match status" value="1"/>
</dbReference>
<dbReference type="RefSeq" id="WP_381181528.1">
    <property type="nucleotide sequence ID" value="NZ_JBHSFK010000028.1"/>
</dbReference>
<dbReference type="InterPro" id="IPR036513">
    <property type="entry name" value="STAS_dom_sf"/>
</dbReference>
<evidence type="ECO:0000313" key="3">
    <source>
        <dbReference type="EMBL" id="MFC4504795.1"/>
    </source>
</evidence>
<dbReference type="EMBL" id="JBHSFK010000028">
    <property type="protein sequence ID" value="MFC4504795.1"/>
    <property type="molecule type" value="Genomic_DNA"/>
</dbReference>
<dbReference type="Pfam" id="PF01740">
    <property type="entry name" value="STAS"/>
    <property type="match status" value="1"/>
</dbReference>
<feature type="domain" description="STAS" evidence="2">
    <location>
        <begin position="32"/>
        <end position="129"/>
    </location>
</feature>
<dbReference type="Proteomes" id="UP001595839">
    <property type="component" value="Unassembled WGS sequence"/>
</dbReference>
<sequence>MTPTRPLARPPASTSGDAPVLHVEIHPGVPAVAEISEEIDLASAAWLREMLVVAIRRHGPAIGADLRGVTFLDRSGVSMLLATARRARLEGGRMWVIRPSAQAWRLIMLLGLQDVLPRNDEQAEAVTVPRCNYCGPYALRPAVGAGSVAAGEFGAGVHRATMVRTGIEHANPSTRAEGRELPDTARSVTNVRASVPSFESVSGAR</sequence>
<dbReference type="InterPro" id="IPR002645">
    <property type="entry name" value="STAS_dom"/>
</dbReference>